<evidence type="ECO:0000256" key="17">
    <source>
        <dbReference type="ARBA" id="ARBA00031083"/>
    </source>
</evidence>
<feature type="compositionally biased region" description="Polar residues" evidence="20">
    <location>
        <begin position="1445"/>
        <end position="1460"/>
    </location>
</feature>
<keyword evidence="10" id="KW-0156">Chromatin regulator</keyword>
<evidence type="ECO:0000256" key="11">
    <source>
        <dbReference type="ARBA" id="ARBA00022964"/>
    </source>
</evidence>
<feature type="region of interest" description="Disordered" evidence="20">
    <location>
        <begin position="1427"/>
        <end position="1580"/>
    </location>
</feature>
<dbReference type="InterPro" id="IPR019786">
    <property type="entry name" value="Zinc_finger_PHD-type_CS"/>
</dbReference>
<dbReference type="Pfam" id="PF00628">
    <property type="entry name" value="PHD"/>
    <property type="match status" value="1"/>
</dbReference>
<evidence type="ECO:0000256" key="8">
    <source>
        <dbReference type="ARBA" id="ARBA00022771"/>
    </source>
</evidence>
<gene>
    <name evidence="23" type="ORF">J3D65DRAFT_62518</name>
</gene>
<keyword evidence="7" id="KW-0479">Metal-binding</keyword>
<dbReference type="Pfam" id="PF17811">
    <property type="entry name" value="JHD"/>
    <property type="match status" value="1"/>
</dbReference>
<feature type="compositionally biased region" description="Polar residues" evidence="20">
    <location>
        <begin position="1554"/>
        <end position="1580"/>
    </location>
</feature>
<keyword evidence="8 19" id="KW-0863">Zinc-finger</keyword>
<evidence type="ECO:0000256" key="6">
    <source>
        <dbReference type="ARBA" id="ARBA00015153"/>
    </source>
</evidence>
<feature type="compositionally biased region" description="Basic residues" evidence="20">
    <location>
        <begin position="86"/>
        <end position="95"/>
    </location>
</feature>
<dbReference type="InterPro" id="IPR001965">
    <property type="entry name" value="Znf_PHD"/>
</dbReference>
<keyword evidence="14" id="KW-0805">Transcription regulation</keyword>
<sequence length="1603" mass="176309">MKLRSFKQTPSDIPLPPRTPSPIHHLIEPLTPTYPTAHKDGPLSAARDPNAAASATAIHTSTLVNGRGGQAKGLQRGHNNIERAAHQSRHAHTRQNRGSSHGSPIDALADVASSLASSPVFAQPATIAIQPHASPRPTTRPFANGSRHIHTASDVQDYRYVQAQNYGYAHGNDLEERPSKRARSDAGNSHLFLQGTARPATSHNPSGNWPNGFGESVFGAGLAPYASPSINNLELDVAQSLLQLRSSGSLDQCSSARKSMPALDNNSSRDGLANWHPASVHGLDPSMQSFRPDSGLIDGHQARHRHSIATYQPEPLLKGTDAIEATPSSQPPPKTQTHTPPEDVPDLANTNKTIENPPRAEGKKGKSHQGWPKGKPRGPRNKGATKKTAKVANKVTELAAVPPKEQGVDQLQSPQSLNEVPPGSASTERKEVPPPEQDQEIPHRPAPVQATTSTAKRRNSFPDGHGSDTANPTKDKLPLDRAASVPPDNSMLIKASSSAEPEQLPRLAPAPIEEEVTICAGCNFSRGPSTGQNDQWIGCNGCQGWYHFACAGFRNAKEVSSVDKFYCRTCKPKFGSTTFVRKSKRAHTAVDYAGLNEGVLRTSEDEHEHHYIQPIKDGTFTFQPETFPRMRPELVTAEHFEKSGGFKEPIVIPACWNPRPKVPGTDTEMADAAPAAQDEKHDGFYDDVEYETAPDDGQDLLDMVIPADLTVRKVADLYGPEEKVEVIDVKSQEGEDKRWNMAKWADYYEDEGEKPVRNVISLEFSHSRLGRLVRRPKVVRDLDLQDAVWPQDETAKGNFPKVQFYCLMSVADCYTDFHVDFGGSSVFYHIIKGKKTFFFIPPKKQHLKKYEEWCLSPAQNFTFLAHETKECYRVDLSEGDTMLIPSGWIHAVWTPANSLVIGGNFLTRLNYGMQIRVAEVEKNTKVARKFRYPSFQKVLWYAVLHYLQDDPLPPSVSQQFSEGKQFSRSTPTYLELDKFGHNSDPGPENYNARYYSQSELEGLPDLVKYIFRTVMISQGCLEGITQEVRNAVTRSIPKGHGEPLEIIKTFAMWTAWKRGNEDIPTWAHPDAELPDTGVPGEKKLSNAALKRLERKAFIENYRAAAPERAQSARLRTKALEGDSAEAMSLVKHTSSPKTSVLGPKRIACDACRRRRIRCKHKDEVSSPISPQANASGERRPSAPIVAVMMPSPLNPEAVSPLNGIHPQIVNGHLPAAVVSDVPQSAEIPEIRRRSKACLDCRRSKRRCIHDEHGNVDPVKAQEQPVPRGRRRVSGGDEADGFKTSRLDSGLNFGQQGLYPPPEQDFVPDHQEMMAPSAYPQLSAEESSDVLMVDAHSVDAQPEPQPPVDAMSSVIDPMLENYPQFGTIDEEVDQIQVNGAHPVDLATATEVQVPDSGDVALPSTESVHEVPVAPMAPMARMIVSTKQPSMIGGEPSQPVSPHGPNGVQQSSPLTELGNSMSPERPRMEMLIDPALDSPLERRQSLRTSRPVERYSETANSTRLSQPPKSRRTSSRTPAPAKSPSISGNSVKAPHTVTPARQRRNSNAVLEFVDTAPNSAAKTVSSEPKQRTLSQLENPDQNEASMRLIREMMAGDRGLRRRGSR</sequence>
<feature type="compositionally biased region" description="Basic and acidic residues" evidence="20">
    <location>
        <begin position="1477"/>
        <end position="1494"/>
    </location>
</feature>
<dbReference type="RefSeq" id="XP_066652365.1">
    <property type="nucleotide sequence ID" value="XM_066800314.1"/>
</dbReference>
<evidence type="ECO:0000256" key="5">
    <source>
        <dbReference type="ARBA" id="ARBA00013246"/>
    </source>
</evidence>
<evidence type="ECO:0000256" key="19">
    <source>
        <dbReference type="PROSITE-ProRule" id="PRU00146"/>
    </source>
</evidence>
<feature type="compositionally biased region" description="Polar residues" evidence="20">
    <location>
        <begin position="1"/>
        <end position="11"/>
    </location>
</feature>
<dbReference type="SMART" id="SM00249">
    <property type="entry name" value="PHD"/>
    <property type="match status" value="1"/>
</dbReference>
<comment type="catalytic activity">
    <reaction evidence="18">
        <text>N(6),N(6)-dimethyl-L-lysyl(36)-[histone H3] + 2 2-oxoglutarate + 2 O2 = L-lysyl(36)-[histone H3] + 2 formaldehyde + 2 succinate + 2 CO2</text>
        <dbReference type="Rhea" id="RHEA:42032"/>
        <dbReference type="Rhea" id="RHEA-COMP:9785"/>
        <dbReference type="Rhea" id="RHEA-COMP:9787"/>
        <dbReference type="ChEBI" id="CHEBI:15379"/>
        <dbReference type="ChEBI" id="CHEBI:16526"/>
        <dbReference type="ChEBI" id="CHEBI:16810"/>
        <dbReference type="ChEBI" id="CHEBI:16842"/>
        <dbReference type="ChEBI" id="CHEBI:29969"/>
        <dbReference type="ChEBI" id="CHEBI:30031"/>
        <dbReference type="ChEBI" id="CHEBI:61976"/>
        <dbReference type="EC" id="1.14.11.27"/>
    </reaction>
</comment>
<dbReference type="CDD" id="cd15517">
    <property type="entry name" value="PHD_TCF19_like"/>
    <property type="match status" value="1"/>
</dbReference>
<evidence type="ECO:0000256" key="1">
    <source>
        <dbReference type="ARBA" id="ARBA00001954"/>
    </source>
</evidence>
<dbReference type="CDD" id="cd00067">
    <property type="entry name" value="GAL4"/>
    <property type="match status" value="1"/>
</dbReference>
<organism evidence="23 24">
    <name type="scientific">Phyllosticta citribraziliensis</name>
    <dbReference type="NCBI Taxonomy" id="989973"/>
    <lineage>
        <taxon>Eukaryota</taxon>
        <taxon>Fungi</taxon>
        <taxon>Dikarya</taxon>
        <taxon>Ascomycota</taxon>
        <taxon>Pezizomycotina</taxon>
        <taxon>Dothideomycetes</taxon>
        <taxon>Dothideomycetes incertae sedis</taxon>
        <taxon>Botryosphaeriales</taxon>
        <taxon>Phyllostictaceae</taxon>
        <taxon>Phyllosticta</taxon>
    </lineage>
</organism>
<dbReference type="SUPFAM" id="SSF51197">
    <property type="entry name" value="Clavaminate synthase-like"/>
    <property type="match status" value="1"/>
</dbReference>
<evidence type="ECO:0000256" key="16">
    <source>
        <dbReference type="ARBA" id="ARBA00023242"/>
    </source>
</evidence>
<evidence type="ECO:0000256" key="4">
    <source>
        <dbReference type="ARBA" id="ARBA00008037"/>
    </source>
</evidence>
<dbReference type="InterPro" id="IPR011011">
    <property type="entry name" value="Znf_FYVE_PHD"/>
</dbReference>
<dbReference type="GeneID" id="92033220"/>
<dbReference type="InterPro" id="IPR001138">
    <property type="entry name" value="Zn2Cys6_DnaBD"/>
</dbReference>
<dbReference type="InterPro" id="IPR050690">
    <property type="entry name" value="JHDM1_Histone_Demethylase"/>
</dbReference>
<evidence type="ECO:0000313" key="24">
    <source>
        <dbReference type="Proteomes" id="UP001360953"/>
    </source>
</evidence>
<evidence type="ECO:0000256" key="2">
    <source>
        <dbReference type="ARBA" id="ARBA00003909"/>
    </source>
</evidence>
<comment type="function">
    <text evidence="2">Histone demethylase that specifically demethylates 'Lys-36' of histone H3, thereby playing a central role in histone code.</text>
</comment>
<feature type="region of interest" description="Disordered" evidence="20">
    <location>
        <begin position="1"/>
        <end position="38"/>
    </location>
</feature>
<dbReference type="Proteomes" id="UP001360953">
    <property type="component" value="Unassembled WGS sequence"/>
</dbReference>
<comment type="subcellular location">
    <subcellularLocation>
        <location evidence="3">Nucleus</location>
    </subcellularLocation>
</comment>
<evidence type="ECO:0000256" key="9">
    <source>
        <dbReference type="ARBA" id="ARBA00022833"/>
    </source>
</evidence>
<dbReference type="PROSITE" id="PS51184">
    <property type="entry name" value="JMJC"/>
    <property type="match status" value="1"/>
</dbReference>
<dbReference type="PANTHER" id="PTHR23123">
    <property type="entry name" value="PHD/F-BOX CONTAINING PROTEIN"/>
    <property type="match status" value="1"/>
</dbReference>
<evidence type="ECO:0000256" key="15">
    <source>
        <dbReference type="ARBA" id="ARBA00023163"/>
    </source>
</evidence>
<evidence type="ECO:0000256" key="14">
    <source>
        <dbReference type="ARBA" id="ARBA00023015"/>
    </source>
</evidence>
<evidence type="ECO:0000256" key="12">
    <source>
        <dbReference type="ARBA" id="ARBA00023002"/>
    </source>
</evidence>
<proteinExistence type="inferred from homology"/>
<dbReference type="InterPro" id="IPR003347">
    <property type="entry name" value="JmjC_dom"/>
</dbReference>
<dbReference type="EMBL" id="JBBPEH010000010">
    <property type="protein sequence ID" value="KAK7532972.1"/>
    <property type="molecule type" value="Genomic_DNA"/>
</dbReference>
<feature type="compositionally biased region" description="Basic residues" evidence="20">
    <location>
        <begin position="374"/>
        <end position="389"/>
    </location>
</feature>
<feature type="domain" description="JmjC" evidence="22">
    <location>
        <begin position="764"/>
        <end position="922"/>
    </location>
</feature>
<comment type="caution">
    <text evidence="23">The sequence shown here is derived from an EMBL/GenBank/DDBJ whole genome shotgun (WGS) entry which is preliminary data.</text>
</comment>
<feature type="domain" description="PHD-type" evidence="21">
    <location>
        <begin position="516"/>
        <end position="573"/>
    </location>
</feature>
<keyword evidence="24" id="KW-1185">Reference proteome</keyword>
<dbReference type="Gene3D" id="2.60.120.650">
    <property type="entry name" value="Cupin"/>
    <property type="match status" value="2"/>
</dbReference>
<evidence type="ECO:0000256" key="10">
    <source>
        <dbReference type="ARBA" id="ARBA00022853"/>
    </source>
</evidence>
<keyword evidence="13" id="KW-0408">Iron</keyword>
<evidence type="ECO:0000259" key="21">
    <source>
        <dbReference type="PROSITE" id="PS50016"/>
    </source>
</evidence>
<dbReference type="PROSITE" id="PS01359">
    <property type="entry name" value="ZF_PHD_1"/>
    <property type="match status" value="1"/>
</dbReference>
<reference evidence="23 24" key="1">
    <citation type="submission" date="2024-04" db="EMBL/GenBank/DDBJ databases">
        <title>Phyllosticta paracitricarpa is synonymous to the EU quarantine fungus P. citricarpa based on phylogenomic analyses.</title>
        <authorList>
            <consortium name="Lawrence Berkeley National Laboratory"/>
            <person name="Van ingen-buijs V.A."/>
            <person name="Van westerhoven A.C."/>
            <person name="Haridas S."/>
            <person name="Skiadas P."/>
            <person name="Martin F."/>
            <person name="Groenewald J.Z."/>
            <person name="Crous P.W."/>
            <person name="Seidl M.F."/>
        </authorList>
    </citation>
    <scope>NUCLEOTIDE SEQUENCE [LARGE SCALE GENOMIC DNA]</scope>
    <source>
        <strain evidence="23 24">CPC 17464</strain>
    </source>
</reference>
<comment type="cofactor">
    <cofactor evidence="1">
        <name>Fe(2+)</name>
        <dbReference type="ChEBI" id="CHEBI:29033"/>
    </cofactor>
</comment>
<feature type="compositionally biased region" description="Polar residues" evidence="20">
    <location>
        <begin position="1495"/>
        <end position="1506"/>
    </location>
</feature>
<feature type="region of interest" description="Disordered" evidence="20">
    <location>
        <begin position="1258"/>
        <end position="1287"/>
    </location>
</feature>
<keyword evidence="12" id="KW-0560">Oxidoreductase</keyword>
<protein>
    <recommendedName>
        <fullName evidence="6">JmjC domain-containing histone demethylation protein 1</fullName>
        <ecNumber evidence="5">1.14.11.27</ecNumber>
    </recommendedName>
    <alternativeName>
        <fullName evidence="17">[Histone-H3]-lysine-36 demethylase 1</fullName>
    </alternativeName>
</protein>
<dbReference type="EC" id="1.14.11.27" evidence="5"/>
<keyword evidence="11" id="KW-0223">Dioxygenase</keyword>
<keyword evidence="16" id="KW-0539">Nucleus</keyword>
<evidence type="ECO:0000256" key="18">
    <source>
        <dbReference type="ARBA" id="ARBA00047915"/>
    </source>
</evidence>
<dbReference type="SMART" id="SM00558">
    <property type="entry name" value="JmjC"/>
    <property type="match status" value="1"/>
</dbReference>
<evidence type="ECO:0000256" key="7">
    <source>
        <dbReference type="ARBA" id="ARBA00022723"/>
    </source>
</evidence>
<keyword evidence="15" id="KW-0804">Transcription</keyword>
<dbReference type="SUPFAM" id="SSF57903">
    <property type="entry name" value="FYVE/PHD zinc finger"/>
    <property type="match status" value="1"/>
</dbReference>
<feature type="compositionally biased region" description="Polar residues" evidence="20">
    <location>
        <begin position="409"/>
        <end position="418"/>
    </location>
</feature>
<evidence type="ECO:0000256" key="13">
    <source>
        <dbReference type="ARBA" id="ARBA00023004"/>
    </source>
</evidence>
<evidence type="ECO:0000313" key="23">
    <source>
        <dbReference type="EMBL" id="KAK7532972.1"/>
    </source>
</evidence>
<keyword evidence="9" id="KW-0862">Zinc</keyword>
<feature type="region of interest" description="Disordered" evidence="20">
    <location>
        <begin position="322"/>
        <end position="504"/>
    </location>
</feature>
<evidence type="ECO:0000256" key="3">
    <source>
        <dbReference type="ARBA" id="ARBA00004123"/>
    </source>
</evidence>
<comment type="similarity">
    <text evidence="4">Belongs to the JHDM1 histone demethylase family.</text>
</comment>
<feature type="region of interest" description="Disordered" evidence="20">
    <location>
        <begin position="84"/>
        <end position="105"/>
    </location>
</feature>
<name>A0ABR1LCL1_9PEZI</name>
<dbReference type="InterPro" id="IPR041070">
    <property type="entry name" value="JHD"/>
</dbReference>
<evidence type="ECO:0000259" key="22">
    <source>
        <dbReference type="PROSITE" id="PS51184"/>
    </source>
</evidence>
<evidence type="ECO:0000256" key="20">
    <source>
        <dbReference type="SAM" id="MobiDB-lite"/>
    </source>
</evidence>
<dbReference type="InterPro" id="IPR019787">
    <property type="entry name" value="Znf_PHD-finger"/>
</dbReference>
<dbReference type="PROSITE" id="PS50016">
    <property type="entry name" value="ZF_PHD_2"/>
    <property type="match status" value="1"/>
</dbReference>
<dbReference type="Pfam" id="PF02373">
    <property type="entry name" value="JmjC"/>
    <property type="match status" value="1"/>
</dbReference>
<accession>A0ABR1LCL1</accession>